<evidence type="ECO:0000313" key="1">
    <source>
        <dbReference type="EMBL" id="CAF4003956.1"/>
    </source>
</evidence>
<accession>A0A819NS38</accession>
<reference evidence="1" key="1">
    <citation type="submission" date="2021-02" db="EMBL/GenBank/DDBJ databases">
        <authorList>
            <person name="Nowell W R."/>
        </authorList>
    </citation>
    <scope>NUCLEOTIDE SEQUENCE</scope>
</reference>
<evidence type="ECO:0000313" key="2">
    <source>
        <dbReference type="Proteomes" id="UP000663823"/>
    </source>
</evidence>
<dbReference type="Proteomes" id="UP000663823">
    <property type="component" value="Unassembled WGS sequence"/>
</dbReference>
<gene>
    <name evidence="1" type="ORF">OTI717_LOCUS29171</name>
</gene>
<comment type="caution">
    <text evidence="1">The sequence shown here is derived from an EMBL/GenBank/DDBJ whole genome shotgun (WGS) entry which is preliminary data.</text>
</comment>
<dbReference type="EMBL" id="CAJOAX010007224">
    <property type="protein sequence ID" value="CAF4003956.1"/>
    <property type="molecule type" value="Genomic_DNA"/>
</dbReference>
<dbReference type="AlphaFoldDB" id="A0A819NS38"/>
<protein>
    <submittedName>
        <fullName evidence="1">Uncharacterized protein</fullName>
    </submittedName>
</protein>
<proteinExistence type="predicted"/>
<organism evidence="1 2">
    <name type="scientific">Rotaria sordida</name>
    <dbReference type="NCBI Taxonomy" id="392033"/>
    <lineage>
        <taxon>Eukaryota</taxon>
        <taxon>Metazoa</taxon>
        <taxon>Spiralia</taxon>
        <taxon>Gnathifera</taxon>
        <taxon>Rotifera</taxon>
        <taxon>Eurotatoria</taxon>
        <taxon>Bdelloidea</taxon>
        <taxon>Philodinida</taxon>
        <taxon>Philodinidae</taxon>
        <taxon>Rotaria</taxon>
    </lineage>
</organism>
<sequence>MMGVNERLDKVISDPIFTSQLTLMECSSNGLIYPMVGVVLERFSLGILPKIHHKIRRLNLESLSMKRILLAGEYPNLCELGLFNIQSEIFQRLFAEKLSLNISVHRSTFIDGNGLNDIISHMPNLKNFICSIHSNVYIDDLIHLPSNQSIQRTLRNLEKYEIVSYTDYFPNDKIGQCHIFSHSYATNSLRRLTNSFPGGLFKFVHEISLYDEHPFEHEFFVCIAQAFPFLKILTIDNKSSQSKRHCQSSNEDNRNLSIVEYHHLIQLRLFTAHDDYIEQFLLDTKTRLSNDIFLGANYDGLRRVTHEFARETTRTNCAKVKHLFNIDELEVPKHFDVYFPHIEKI</sequence>
<name>A0A819NS38_9BILA</name>